<feature type="region of interest" description="Disordered" evidence="6">
    <location>
        <begin position="461"/>
        <end position="482"/>
    </location>
</feature>
<keyword evidence="3" id="KW-0732">Signal</keyword>
<gene>
    <name evidence="10" type="ORF">GAN59_13705</name>
    <name evidence="9" type="ORF">GAN93_10300</name>
    <name evidence="11" type="ORF">KQP59_05510</name>
</gene>
<dbReference type="Gene3D" id="1.25.40.390">
    <property type="match status" value="1"/>
</dbReference>
<dbReference type="Proteomes" id="UP000460317">
    <property type="component" value="Unassembled WGS sequence"/>
</dbReference>
<keyword evidence="5" id="KW-0998">Cell outer membrane</keyword>
<evidence type="ECO:0000256" key="4">
    <source>
        <dbReference type="ARBA" id="ARBA00023136"/>
    </source>
</evidence>
<dbReference type="EMBL" id="WCSB01000008">
    <property type="protein sequence ID" value="KAB4452500.1"/>
    <property type="molecule type" value="Genomic_DNA"/>
</dbReference>
<evidence type="ECO:0000313" key="12">
    <source>
        <dbReference type="Proteomes" id="UP000460317"/>
    </source>
</evidence>
<dbReference type="SUPFAM" id="SSF48452">
    <property type="entry name" value="TPR-like"/>
    <property type="match status" value="1"/>
</dbReference>
<dbReference type="Pfam" id="PF14322">
    <property type="entry name" value="SusD-like_3"/>
    <property type="match status" value="1"/>
</dbReference>
<dbReference type="InterPro" id="IPR012944">
    <property type="entry name" value="SusD_RagB_dom"/>
</dbReference>
<evidence type="ECO:0000256" key="5">
    <source>
        <dbReference type="ARBA" id="ARBA00023237"/>
    </source>
</evidence>
<dbReference type="EMBL" id="CP083681">
    <property type="protein sequence ID" value="UYU72563.1"/>
    <property type="molecule type" value="Genomic_DNA"/>
</dbReference>
<comment type="subcellular location">
    <subcellularLocation>
        <location evidence="1">Cell outer membrane</location>
    </subcellularLocation>
</comment>
<dbReference type="InterPro" id="IPR033985">
    <property type="entry name" value="SusD-like_N"/>
</dbReference>
<evidence type="ECO:0000313" key="9">
    <source>
        <dbReference type="EMBL" id="KAB4452500.1"/>
    </source>
</evidence>
<dbReference type="Proteomes" id="UP001156216">
    <property type="component" value="Chromosome"/>
</dbReference>
<dbReference type="AlphaFoldDB" id="A0A139KY40"/>
<keyword evidence="4" id="KW-0472">Membrane</keyword>
<reference evidence="12 13" key="1">
    <citation type="journal article" date="2019" name="Nat. Med.">
        <title>A library of human gut bacterial isolates paired with longitudinal multiomics data enables mechanistic microbiome research.</title>
        <authorList>
            <person name="Poyet M."/>
            <person name="Groussin M."/>
            <person name="Gibbons S.M."/>
            <person name="Avila-Pacheco J."/>
            <person name="Jiang X."/>
            <person name="Kearney S.M."/>
            <person name="Perrotta A.R."/>
            <person name="Berdy B."/>
            <person name="Zhao S."/>
            <person name="Lieberman T.D."/>
            <person name="Swanson P.K."/>
            <person name="Smith M."/>
            <person name="Roesemann S."/>
            <person name="Alexander J.E."/>
            <person name="Rich S.A."/>
            <person name="Livny J."/>
            <person name="Vlamakis H."/>
            <person name="Clish C."/>
            <person name="Bullock K."/>
            <person name="Deik A."/>
            <person name="Scott J."/>
            <person name="Pierce K.A."/>
            <person name="Xavier R.J."/>
            <person name="Alm E.J."/>
        </authorList>
    </citation>
    <scope>NUCLEOTIDE SEQUENCE [LARGE SCALE GENOMIC DNA]</scope>
    <source>
        <strain evidence="10 13">BIOML-A156</strain>
        <strain evidence="9 12">BIOML-A165</strain>
    </source>
</reference>
<evidence type="ECO:0000259" key="7">
    <source>
        <dbReference type="Pfam" id="PF07980"/>
    </source>
</evidence>
<protein>
    <submittedName>
        <fullName evidence="9">RagB/SusD family nutrient uptake outer membrane protein</fullName>
    </submittedName>
</protein>
<evidence type="ECO:0000256" key="1">
    <source>
        <dbReference type="ARBA" id="ARBA00004442"/>
    </source>
</evidence>
<feature type="compositionally biased region" description="Polar residues" evidence="6">
    <location>
        <begin position="466"/>
        <end position="482"/>
    </location>
</feature>
<reference evidence="11" key="2">
    <citation type="submission" date="2021-06" db="EMBL/GenBank/DDBJ databases">
        <title>Interrogation of the integrated mobile genetic elements in gut-associated Bacteroides with a consensus prediction approach.</title>
        <authorList>
            <person name="Campbell D.E."/>
            <person name="Leigh J.R."/>
            <person name="Kim T."/>
            <person name="England W."/>
            <person name="Whitaker R.J."/>
            <person name="Degnan P.H."/>
        </authorList>
    </citation>
    <scope>NUCLEOTIDE SEQUENCE</scope>
    <source>
        <strain evidence="11">VPI-BTDOT2</strain>
    </source>
</reference>
<name>A0A139KY40_BACT4</name>
<evidence type="ECO:0000259" key="8">
    <source>
        <dbReference type="Pfam" id="PF14322"/>
    </source>
</evidence>
<sequence>MKEKRNIYCLKALTVAAVICFAGCSDDFLKDKKVYGSYDSSVVYENYETATSRVDYLYQCLLPSATGGSNALTDITSAGGDDDFSKCTEEYGGYSAFNNPSEILTIQTVPDYFYVINGETSPWGRIRECNDVIEGVTGSATLSKEEKELLLGQAHFFRAWRYYLLVKMYGGVPIVDHVQNPVIGDGNGENLVIPRSSTKDCVKFICDDLDLAASYLPARWPNDGQDYGRITSGAALALKGRTLLLYASPLFNRADNTERWKDAYEANEAAITALKAGNFGLAYESDGGTSNAKKWAQMFATYTGADEGVFITLYNNISPVASQNVHKYNLWEQGIRPGNINGSGGKTPTSELIDLFPMADGKKPTESEYDYHHNKFFMNRDPRFYRTFAFPGVEWQFNSGDVDFSGETMVNLCPSRYKSGNDYELWNYCWYATEAERDDANKSGFAADMLGTKNRGIYVRKRSNDDPTSSLNVFSDKSSGDQQGFRRSAAPYMEIRYAEVLLNLAESACGAGGSYHAEGVKALKAVRGRVGYTESNNYGLDAAIETDRAKLFEAILYERQIELAFEGKRAYDMRRWMLFDGGVGQGNLNPSWALTGFGGNTCNYLGVTSMNDRGKRHRIEVYIDDLGSAADSSDPLKDVERPAALTLNEKIGTEADGTTIANATVKAVCDFYDTYFKRKDISVDGNVVDVNPVFQPRYYFLGLRQSAQQTNATLYQTIGWEDYSHGGMGTFDPLAE</sequence>
<comment type="similarity">
    <text evidence="2">Belongs to the SusD family.</text>
</comment>
<evidence type="ECO:0000313" key="11">
    <source>
        <dbReference type="EMBL" id="UYU72563.1"/>
    </source>
</evidence>
<evidence type="ECO:0000313" key="10">
    <source>
        <dbReference type="EMBL" id="KAB4473414.1"/>
    </source>
</evidence>
<feature type="domain" description="SusD-like N-terminal" evidence="8">
    <location>
        <begin position="114"/>
        <end position="241"/>
    </location>
</feature>
<dbReference type="Pfam" id="PF07980">
    <property type="entry name" value="SusD_RagB"/>
    <property type="match status" value="1"/>
</dbReference>
<proteinExistence type="inferred from homology"/>
<feature type="domain" description="RagB/SusD" evidence="7">
    <location>
        <begin position="322"/>
        <end position="720"/>
    </location>
</feature>
<dbReference type="InterPro" id="IPR011990">
    <property type="entry name" value="TPR-like_helical_dom_sf"/>
</dbReference>
<accession>A0A139KY40</accession>
<evidence type="ECO:0000313" key="13">
    <source>
        <dbReference type="Proteomes" id="UP000488521"/>
    </source>
</evidence>
<organism evidence="9 12">
    <name type="scientific">Bacteroides thetaiotaomicron</name>
    <dbReference type="NCBI Taxonomy" id="818"/>
    <lineage>
        <taxon>Bacteria</taxon>
        <taxon>Pseudomonadati</taxon>
        <taxon>Bacteroidota</taxon>
        <taxon>Bacteroidia</taxon>
        <taxon>Bacteroidales</taxon>
        <taxon>Bacteroidaceae</taxon>
        <taxon>Bacteroides</taxon>
    </lineage>
</organism>
<evidence type="ECO:0000256" key="2">
    <source>
        <dbReference type="ARBA" id="ARBA00006275"/>
    </source>
</evidence>
<evidence type="ECO:0000256" key="3">
    <source>
        <dbReference type="ARBA" id="ARBA00022729"/>
    </source>
</evidence>
<evidence type="ECO:0000256" key="6">
    <source>
        <dbReference type="SAM" id="MobiDB-lite"/>
    </source>
</evidence>
<dbReference type="Proteomes" id="UP000488521">
    <property type="component" value="Unassembled WGS sequence"/>
</dbReference>
<dbReference type="EMBL" id="WCRS01000008">
    <property type="protein sequence ID" value="KAB4473414.1"/>
    <property type="molecule type" value="Genomic_DNA"/>
</dbReference>
<dbReference type="GO" id="GO:0009279">
    <property type="term" value="C:cell outer membrane"/>
    <property type="evidence" value="ECO:0007669"/>
    <property type="project" value="UniProtKB-SubCell"/>
</dbReference>
<dbReference type="RefSeq" id="WP_061473196.1">
    <property type="nucleotide sequence ID" value="NZ_CAXSXH010000013.1"/>
</dbReference>